<reference evidence="1" key="2">
    <citation type="journal article" date="2015" name="Fish Shellfish Immunol.">
        <title>Early steps in the European eel (Anguilla anguilla)-Vibrio vulnificus interaction in the gills: Role of the RtxA13 toxin.</title>
        <authorList>
            <person name="Callol A."/>
            <person name="Pajuelo D."/>
            <person name="Ebbesson L."/>
            <person name="Teles M."/>
            <person name="MacKenzie S."/>
            <person name="Amaro C."/>
        </authorList>
    </citation>
    <scope>NUCLEOTIDE SEQUENCE</scope>
</reference>
<dbReference type="EMBL" id="GBXM01006853">
    <property type="protein sequence ID" value="JAI01725.1"/>
    <property type="molecule type" value="Transcribed_RNA"/>
</dbReference>
<name>A0A0E9XGE7_ANGAN</name>
<protein>
    <submittedName>
        <fullName evidence="1">Uncharacterized protein</fullName>
    </submittedName>
</protein>
<organism evidence="1">
    <name type="scientific">Anguilla anguilla</name>
    <name type="common">European freshwater eel</name>
    <name type="synonym">Muraena anguilla</name>
    <dbReference type="NCBI Taxonomy" id="7936"/>
    <lineage>
        <taxon>Eukaryota</taxon>
        <taxon>Metazoa</taxon>
        <taxon>Chordata</taxon>
        <taxon>Craniata</taxon>
        <taxon>Vertebrata</taxon>
        <taxon>Euteleostomi</taxon>
        <taxon>Actinopterygii</taxon>
        <taxon>Neopterygii</taxon>
        <taxon>Teleostei</taxon>
        <taxon>Anguilliformes</taxon>
        <taxon>Anguillidae</taxon>
        <taxon>Anguilla</taxon>
    </lineage>
</organism>
<reference evidence="1" key="1">
    <citation type="submission" date="2014-11" db="EMBL/GenBank/DDBJ databases">
        <authorList>
            <person name="Amaro Gonzalez C."/>
        </authorList>
    </citation>
    <scope>NUCLEOTIDE SEQUENCE</scope>
</reference>
<evidence type="ECO:0000313" key="1">
    <source>
        <dbReference type="EMBL" id="JAI01725.1"/>
    </source>
</evidence>
<dbReference type="AlphaFoldDB" id="A0A0E9XGE7"/>
<accession>A0A0E9XGE7</accession>
<proteinExistence type="predicted"/>
<sequence>MCSTSNSLNFKFYMWLGIHILCSMHECIFEKHLNHYDPNH</sequence>